<dbReference type="EMBL" id="OIVN01001661">
    <property type="protein sequence ID" value="SPC96336.1"/>
    <property type="molecule type" value="Genomic_DNA"/>
</dbReference>
<gene>
    <name evidence="1" type="ORF">FSB_LOCUS24218</name>
</gene>
<dbReference type="AlphaFoldDB" id="A0A2N9G0P4"/>
<proteinExistence type="predicted"/>
<name>A0A2N9G0P4_FAGSY</name>
<organism evidence="1">
    <name type="scientific">Fagus sylvatica</name>
    <name type="common">Beechnut</name>
    <dbReference type="NCBI Taxonomy" id="28930"/>
    <lineage>
        <taxon>Eukaryota</taxon>
        <taxon>Viridiplantae</taxon>
        <taxon>Streptophyta</taxon>
        <taxon>Embryophyta</taxon>
        <taxon>Tracheophyta</taxon>
        <taxon>Spermatophyta</taxon>
        <taxon>Magnoliopsida</taxon>
        <taxon>eudicotyledons</taxon>
        <taxon>Gunneridae</taxon>
        <taxon>Pentapetalae</taxon>
        <taxon>rosids</taxon>
        <taxon>fabids</taxon>
        <taxon>Fagales</taxon>
        <taxon>Fagaceae</taxon>
        <taxon>Fagus</taxon>
    </lineage>
</organism>
<sequence>MGLTPLKGALVSGGLPMTYKVHNPRAPRRCGTRQHFSHGLLLWGRSSLSALFRGYGSLVPGVWYVWGAMGYAPNCGGSFL</sequence>
<evidence type="ECO:0000313" key="1">
    <source>
        <dbReference type="EMBL" id="SPC96336.1"/>
    </source>
</evidence>
<accession>A0A2N9G0P4</accession>
<protein>
    <submittedName>
        <fullName evidence="1">Uncharacterized protein</fullName>
    </submittedName>
</protein>
<reference evidence="1" key="1">
    <citation type="submission" date="2018-02" db="EMBL/GenBank/DDBJ databases">
        <authorList>
            <person name="Cohen D.B."/>
            <person name="Kent A.D."/>
        </authorList>
    </citation>
    <scope>NUCLEOTIDE SEQUENCE</scope>
</reference>